<dbReference type="InterPro" id="IPR001387">
    <property type="entry name" value="Cro/C1-type_HTH"/>
</dbReference>
<accession>A0A3A9AFU1</accession>
<reference evidence="2 3" key="1">
    <citation type="submission" date="2018-09" db="EMBL/GenBank/DDBJ databases">
        <title>Murine metabolic-syndrome-specific gut microbial biobank.</title>
        <authorList>
            <person name="Liu C."/>
        </authorList>
    </citation>
    <scope>NUCLEOTIDE SEQUENCE [LARGE SCALE GENOMIC DNA]</scope>
    <source>
        <strain evidence="2 3">0.1xD8-82</strain>
    </source>
</reference>
<dbReference type="SUPFAM" id="SSF47413">
    <property type="entry name" value="lambda repressor-like DNA-binding domains"/>
    <property type="match status" value="1"/>
</dbReference>
<dbReference type="Gene3D" id="1.10.260.40">
    <property type="entry name" value="lambda repressor-like DNA-binding domains"/>
    <property type="match status" value="1"/>
</dbReference>
<dbReference type="Proteomes" id="UP000280696">
    <property type="component" value="Unassembled WGS sequence"/>
</dbReference>
<protein>
    <submittedName>
        <fullName evidence="2">XRE family transcriptional regulator</fullName>
    </submittedName>
</protein>
<keyword evidence="3" id="KW-1185">Reference proteome</keyword>
<dbReference type="InterPro" id="IPR010982">
    <property type="entry name" value="Lambda_DNA-bd_dom_sf"/>
</dbReference>
<dbReference type="RefSeq" id="WP_120470871.1">
    <property type="nucleotide sequence ID" value="NZ_RAYQ01000015.1"/>
</dbReference>
<proteinExistence type="predicted"/>
<dbReference type="GO" id="GO:0003677">
    <property type="term" value="F:DNA binding"/>
    <property type="evidence" value="ECO:0007669"/>
    <property type="project" value="InterPro"/>
</dbReference>
<evidence type="ECO:0000313" key="2">
    <source>
        <dbReference type="EMBL" id="RKI90257.1"/>
    </source>
</evidence>
<evidence type="ECO:0000259" key="1">
    <source>
        <dbReference type="PROSITE" id="PS50943"/>
    </source>
</evidence>
<organism evidence="2 3">
    <name type="scientific">Parablautia intestinalis</name>
    <dbReference type="NCBI Taxonomy" id="2320100"/>
    <lineage>
        <taxon>Bacteria</taxon>
        <taxon>Bacillati</taxon>
        <taxon>Bacillota</taxon>
        <taxon>Clostridia</taxon>
        <taxon>Lachnospirales</taxon>
        <taxon>Lachnospiraceae</taxon>
        <taxon>Parablautia</taxon>
    </lineage>
</organism>
<evidence type="ECO:0000313" key="3">
    <source>
        <dbReference type="Proteomes" id="UP000280696"/>
    </source>
</evidence>
<gene>
    <name evidence="2" type="ORF">D7V94_14120</name>
</gene>
<dbReference type="PROSITE" id="PS50943">
    <property type="entry name" value="HTH_CROC1"/>
    <property type="match status" value="1"/>
</dbReference>
<dbReference type="OrthoDB" id="9781521at2"/>
<comment type="caution">
    <text evidence="2">The sequence shown here is derived from an EMBL/GenBank/DDBJ whole genome shotgun (WGS) entry which is preliminary data.</text>
</comment>
<feature type="domain" description="HTH cro/C1-type" evidence="1">
    <location>
        <begin position="11"/>
        <end position="66"/>
    </location>
</feature>
<dbReference type="CDD" id="cd00093">
    <property type="entry name" value="HTH_XRE"/>
    <property type="match status" value="1"/>
</dbReference>
<name>A0A3A9AFU1_9FIRM</name>
<dbReference type="EMBL" id="RAYQ01000015">
    <property type="protein sequence ID" value="RKI90257.1"/>
    <property type="molecule type" value="Genomic_DNA"/>
</dbReference>
<dbReference type="AlphaFoldDB" id="A0A3A9AFU1"/>
<sequence length="80" mass="8997">MKEKSVIVERIDNLCKEKRMSYYALSYRSAVPMSTLIHIVEESTANPGVLTIGKLCGGFGVTLSEFFDGPEFESIERFET</sequence>